<keyword evidence="3" id="KW-1185">Reference proteome</keyword>
<comment type="caution">
    <text evidence="2">The sequence shown here is derived from an EMBL/GenBank/DDBJ whole genome shotgun (WGS) entry which is preliminary data.</text>
</comment>
<proteinExistence type="predicted"/>
<evidence type="ECO:0000313" key="3">
    <source>
        <dbReference type="Proteomes" id="UP001157125"/>
    </source>
</evidence>
<gene>
    <name evidence="2" type="ORF">GCM10025876_09910</name>
</gene>
<feature type="compositionally biased region" description="Basic and acidic residues" evidence="1">
    <location>
        <begin position="90"/>
        <end position="99"/>
    </location>
</feature>
<dbReference type="EMBL" id="BSUN01000001">
    <property type="protein sequence ID" value="GMA34787.1"/>
    <property type="molecule type" value="Genomic_DNA"/>
</dbReference>
<dbReference type="Proteomes" id="UP001157125">
    <property type="component" value="Unassembled WGS sequence"/>
</dbReference>
<organism evidence="2 3">
    <name type="scientific">Demequina litorisediminis</name>
    <dbReference type="NCBI Taxonomy" id="1849022"/>
    <lineage>
        <taxon>Bacteria</taxon>
        <taxon>Bacillati</taxon>
        <taxon>Actinomycetota</taxon>
        <taxon>Actinomycetes</taxon>
        <taxon>Micrococcales</taxon>
        <taxon>Demequinaceae</taxon>
        <taxon>Demequina</taxon>
    </lineage>
</organism>
<reference evidence="3" key="1">
    <citation type="journal article" date="2019" name="Int. J. Syst. Evol. Microbiol.">
        <title>The Global Catalogue of Microorganisms (GCM) 10K type strain sequencing project: providing services to taxonomists for standard genome sequencing and annotation.</title>
        <authorList>
            <consortium name="The Broad Institute Genomics Platform"/>
            <consortium name="The Broad Institute Genome Sequencing Center for Infectious Disease"/>
            <person name="Wu L."/>
            <person name="Ma J."/>
        </authorList>
    </citation>
    <scope>NUCLEOTIDE SEQUENCE [LARGE SCALE GENOMIC DNA]</scope>
    <source>
        <strain evidence="3">NBRC 112299</strain>
    </source>
</reference>
<evidence type="ECO:0000256" key="1">
    <source>
        <dbReference type="SAM" id="MobiDB-lite"/>
    </source>
</evidence>
<protein>
    <submittedName>
        <fullName evidence="2">Uncharacterized protein</fullName>
    </submittedName>
</protein>
<name>A0ABQ6IC83_9MICO</name>
<sequence>MVWDRRDSDESAAFATSASLQRAVGVRVEGRQDRELEVVQARQGAQSLVERGGDGRQHGRKPAPQEFVLGAQRAGGLDSHGAQDTSLDGSTKDHYCRLS</sequence>
<accession>A0ABQ6IC83</accession>
<feature type="region of interest" description="Disordered" evidence="1">
    <location>
        <begin position="43"/>
        <end position="99"/>
    </location>
</feature>
<evidence type="ECO:0000313" key="2">
    <source>
        <dbReference type="EMBL" id="GMA34787.1"/>
    </source>
</evidence>